<dbReference type="InterPro" id="IPR052535">
    <property type="entry name" value="Bacilysin_H2HPP_isomerase"/>
</dbReference>
<dbReference type="Proteomes" id="UP001528040">
    <property type="component" value="Unassembled WGS sequence"/>
</dbReference>
<evidence type="ECO:0000313" key="2">
    <source>
        <dbReference type="EMBL" id="MDA5092896.1"/>
    </source>
</evidence>
<accession>A0ABT4VX98</accession>
<evidence type="ECO:0000259" key="1">
    <source>
        <dbReference type="Pfam" id="PF07883"/>
    </source>
</evidence>
<feature type="domain" description="Cupin type-2" evidence="1">
    <location>
        <begin position="45"/>
        <end position="89"/>
    </location>
</feature>
<protein>
    <submittedName>
        <fullName evidence="2">Cupin domain-containing protein</fullName>
    </submittedName>
</protein>
<comment type="caution">
    <text evidence="2">The sequence shown here is derived from an EMBL/GenBank/DDBJ whole genome shotgun (WGS) entry which is preliminary data.</text>
</comment>
<dbReference type="InterPro" id="IPR013096">
    <property type="entry name" value="Cupin_2"/>
</dbReference>
<dbReference type="PANTHER" id="PTHR40112:SF1">
    <property type="entry name" value="H2HPP ISOMERASE"/>
    <property type="match status" value="1"/>
</dbReference>
<dbReference type="PANTHER" id="PTHR40112">
    <property type="entry name" value="H2HPP ISOMERASE"/>
    <property type="match status" value="1"/>
</dbReference>
<dbReference type="InterPro" id="IPR014710">
    <property type="entry name" value="RmlC-like_jellyroll"/>
</dbReference>
<name>A0ABT4VX98_9RHOB</name>
<reference evidence="2 3" key="1">
    <citation type="submission" date="2023-01" db="EMBL/GenBank/DDBJ databases">
        <authorList>
            <person name="Yoon J.-W."/>
        </authorList>
    </citation>
    <scope>NUCLEOTIDE SEQUENCE [LARGE SCALE GENOMIC DNA]</scope>
    <source>
        <strain evidence="2 3">KMU-50</strain>
    </source>
</reference>
<proteinExistence type="predicted"/>
<sequence length="111" mass="12254">MDFPDFIENFPALDVPFPEEEVQTKAIRSDAGLVVFFSFPQDFVLPLHSHKAQWGTVLEGEVEQTIGGETRVYGPGDSYSIPSGVEHGGKIKAGSRVIDVFEEPDRYPVKG</sequence>
<dbReference type="EMBL" id="JAQIIO010000001">
    <property type="protein sequence ID" value="MDA5092896.1"/>
    <property type="molecule type" value="Genomic_DNA"/>
</dbReference>
<keyword evidence="3" id="KW-1185">Reference proteome</keyword>
<evidence type="ECO:0000313" key="3">
    <source>
        <dbReference type="Proteomes" id="UP001528040"/>
    </source>
</evidence>
<organism evidence="2 3">
    <name type="scientific">Aliiroseovarius salicola</name>
    <dbReference type="NCBI Taxonomy" id="3009082"/>
    <lineage>
        <taxon>Bacteria</taxon>
        <taxon>Pseudomonadati</taxon>
        <taxon>Pseudomonadota</taxon>
        <taxon>Alphaproteobacteria</taxon>
        <taxon>Rhodobacterales</taxon>
        <taxon>Paracoccaceae</taxon>
        <taxon>Aliiroseovarius</taxon>
    </lineage>
</organism>
<dbReference type="Pfam" id="PF07883">
    <property type="entry name" value="Cupin_2"/>
    <property type="match status" value="1"/>
</dbReference>
<dbReference type="Gene3D" id="2.60.120.10">
    <property type="entry name" value="Jelly Rolls"/>
    <property type="match status" value="1"/>
</dbReference>
<dbReference type="RefSeq" id="WP_271052481.1">
    <property type="nucleotide sequence ID" value="NZ_JAQIIO010000001.1"/>
</dbReference>
<dbReference type="InterPro" id="IPR011051">
    <property type="entry name" value="RmlC_Cupin_sf"/>
</dbReference>
<dbReference type="SUPFAM" id="SSF51182">
    <property type="entry name" value="RmlC-like cupins"/>
    <property type="match status" value="1"/>
</dbReference>
<gene>
    <name evidence="2" type="ORF">O2N63_02245</name>
</gene>